<dbReference type="AlphaFoldDB" id="A0A317SX22"/>
<protein>
    <submittedName>
        <fullName evidence="1">Uncharacterized protein</fullName>
    </submittedName>
</protein>
<gene>
    <name evidence="1" type="ORF">C7212DRAFT_175444</name>
</gene>
<keyword evidence="2" id="KW-1185">Reference proteome</keyword>
<comment type="caution">
    <text evidence="1">The sequence shown here is derived from an EMBL/GenBank/DDBJ whole genome shotgun (WGS) entry which is preliminary data.</text>
</comment>
<proteinExistence type="predicted"/>
<dbReference type="EMBL" id="PYWC01000018">
    <property type="protein sequence ID" value="PWW77956.1"/>
    <property type="molecule type" value="Genomic_DNA"/>
</dbReference>
<accession>A0A317SX22</accession>
<organism evidence="1 2">
    <name type="scientific">Tuber magnatum</name>
    <name type="common">white Piedmont truffle</name>
    <dbReference type="NCBI Taxonomy" id="42249"/>
    <lineage>
        <taxon>Eukaryota</taxon>
        <taxon>Fungi</taxon>
        <taxon>Dikarya</taxon>
        <taxon>Ascomycota</taxon>
        <taxon>Pezizomycotina</taxon>
        <taxon>Pezizomycetes</taxon>
        <taxon>Pezizales</taxon>
        <taxon>Tuberaceae</taxon>
        <taxon>Tuber</taxon>
    </lineage>
</organism>
<dbReference type="Proteomes" id="UP000246991">
    <property type="component" value="Unassembled WGS sequence"/>
</dbReference>
<evidence type="ECO:0000313" key="2">
    <source>
        <dbReference type="Proteomes" id="UP000246991"/>
    </source>
</evidence>
<reference evidence="1 2" key="1">
    <citation type="submission" date="2018-03" db="EMBL/GenBank/DDBJ databases">
        <title>Genomes of Pezizomycetes fungi and the evolution of truffles.</title>
        <authorList>
            <person name="Murat C."/>
            <person name="Payen T."/>
            <person name="Noel B."/>
            <person name="Kuo A."/>
            <person name="Martin F.M."/>
        </authorList>
    </citation>
    <scope>NUCLEOTIDE SEQUENCE [LARGE SCALE GENOMIC DNA]</scope>
    <source>
        <strain evidence="1">091103-1</strain>
    </source>
</reference>
<evidence type="ECO:0000313" key="1">
    <source>
        <dbReference type="EMBL" id="PWW77956.1"/>
    </source>
</evidence>
<name>A0A317SX22_9PEZI</name>
<sequence length="52" mass="6063">NATRWNSDLSMIQSLLRNQEAVNFFCLNAHNLQADILSESNWRELESAVWIL</sequence>
<feature type="non-terminal residue" evidence="1">
    <location>
        <position position="1"/>
    </location>
</feature>